<evidence type="ECO:0000313" key="3">
    <source>
        <dbReference type="EMBL" id="KAB7460602.1"/>
    </source>
</evidence>
<feature type="transmembrane region" description="Helical" evidence="2">
    <location>
        <begin position="7"/>
        <end position="26"/>
    </location>
</feature>
<gene>
    <name evidence="3" type="ORF">GBB04_05920</name>
</gene>
<accession>A0A7J5THA8</accession>
<keyword evidence="2" id="KW-0812">Transmembrane</keyword>
<dbReference type="EMBL" id="WDPD01000005">
    <property type="protein sequence ID" value="KAB7460602.1"/>
    <property type="molecule type" value="Genomic_DNA"/>
</dbReference>
<feature type="transmembrane region" description="Helical" evidence="2">
    <location>
        <begin position="178"/>
        <end position="202"/>
    </location>
</feature>
<dbReference type="Proteomes" id="UP000429211">
    <property type="component" value="Unassembled WGS sequence"/>
</dbReference>
<feature type="region of interest" description="Disordered" evidence="1">
    <location>
        <begin position="221"/>
        <end position="347"/>
    </location>
</feature>
<organism evidence="3 4">
    <name type="scientific">Bifidobacterium dentium</name>
    <dbReference type="NCBI Taxonomy" id="1689"/>
    <lineage>
        <taxon>Bacteria</taxon>
        <taxon>Bacillati</taxon>
        <taxon>Actinomycetota</taxon>
        <taxon>Actinomycetes</taxon>
        <taxon>Bifidobacteriales</taxon>
        <taxon>Bifidobacteriaceae</taxon>
        <taxon>Bifidobacterium</taxon>
    </lineage>
</organism>
<dbReference type="AlphaFoldDB" id="A0A7J5THA8"/>
<evidence type="ECO:0000256" key="2">
    <source>
        <dbReference type="SAM" id="Phobius"/>
    </source>
</evidence>
<keyword evidence="2" id="KW-1133">Transmembrane helix</keyword>
<dbReference type="RefSeq" id="WP_034521685.1">
    <property type="nucleotide sequence ID" value="NZ_JBDMJT010000008.1"/>
</dbReference>
<feature type="region of interest" description="Disordered" evidence="1">
    <location>
        <begin position="129"/>
        <end position="163"/>
    </location>
</feature>
<reference evidence="3 4" key="1">
    <citation type="journal article" date="2019" name="Nat. Med.">
        <title>A library of human gut bacterial isolates paired with longitudinal multiomics data enables mechanistic microbiome research.</title>
        <authorList>
            <person name="Poyet M."/>
            <person name="Groussin M."/>
            <person name="Gibbons S.M."/>
            <person name="Avila-Pacheco J."/>
            <person name="Jiang X."/>
            <person name="Kearney S.M."/>
            <person name="Perrotta A.R."/>
            <person name="Berdy B."/>
            <person name="Zhao S."/>
            <person name="Lieberman T.D."/>
            <person name="Swanson P.K."/>
            <person name="Smith M."/>
            <person name="Roesemann S."/>
            <person name="Alexander J.E."/>
            <person name="Rich S.A."/>
            <person name="Livny J."/>
            <person name="Vlamakis H."/>
            <person name="Clish C."/>
            <person name="Bullock K."/>
            <person name="Deik A."/>
            <person name="Scott J."/>
            <person name="Pierce K.A."/>
            <person name="Xavier R.J."/>
            <person name="Alm E.J."/>
        </authorList>
    </citation>
    <scope>NUCLEOTIDE SEQUENCE [LARGE SCALE GENOMIC DNA]</scope>
    <source>
        <strain evidence="3 4">BIOML-A2</strain>
    </source>
</reference>
<sequence length="347" mass="34027">MKNFFKGISFSSISAGALAAVTSFLLSAKIGIAGSVIGVAAGSIVSAVSTQIYKNVLKASGEKIQNAVPFGSNSDGETPESDAKTDNGTEATQVIGEVRHGGSDTAVITSDQTAVMSDSPRVIASGKDGTEATSILANPERNTKTKRSVKAGSSSAGGSRTMHHTGETRVMAWLHGKYAPAIIAFVGALVGVGLSAGLILFFTHGKGTDTVVHDVVYEKVTPSTSSSDTSSTVSGTPTSGSGTTTSGTDTTDGATDQPTTSGSDKTSGSTSDSTSGTSGSSDSSTGTTDGGSSSTDGSDSSSTDSGTSSGSNSSGSTTNDSTSGTSTGESSDSGTSTNSSGTTGTTN</sequence>
<name>A0A7J5THA8_9BIFI</name>
<feature type="transmembrane region" description="Helical" evidence="2">
    <location>
        <begin position="32"/>
        <end position="53"/>
    </location>
</feature>
<evidence type="ECO:0000313" key="4">
    <source>
        <dbReference type="Proteomes" id="UP000429211"/>
    </source>
</evidence>
<protein>
    <submittedName>
        <fullName evidence="3">ABC transporter permease</fullName>
    </submittedName>
</protein>
<feature type="region of interest" description="Disordered" evidence="1">
    <location>
        <begin position="68"/>
        <end position="87"/>
    </location>
</feature>
<comment type="caution">
    <text evidence="3">The sequence shown here is derived from an EMBL/GenBank/DDBJ whole genome shotgun (WGS) entry which is preliminary data.</text>
</comment>
<keyword evidence="2" id="KW-0472">Membrane</keyword>
<proteinExistence type="predicted"/>
<evidence type="ECO:0000256" key="1">
    <source>
        <dbReference type="SAM" id="MobiDB-lite"/>
    </source>
</evidence>